<evidence type="ECO:0000313" key="4">
    <source>
        <dbReference type="Proteomes" id="UP000613840"/>
    </source>
</evidence>
<protein>
    <recommendedName>
        <fullName evidence="2">SseB protein N-terminal domain-containing protein</fullName>
    </recommendedName>
</protein>
<gene>
    <name evidence="3" type="ORF">GCM10011575_04440</name>
</gene>
<evidence type="ECO:0000256" key="1">
    <source>
        <dbReference type="SAM" id="MobiDB-lite"/>
    </source>
</evidence>
<dbReference type="AlphaFoldDB" id="A0A917S0R9"/>
<evidence type="ECO:0000313" key="3">
    <source>
        <dbReference type="EMBL" id="GGL49432.1"/>
    </source>
</evidence>
<dbReference type="Proteomes" id="UP000613840">
    <property type="component" value="Unassembled WGS sequence"/>
</dbReference>
<evidence type="ECO:0000259" key="2">
    <source>
        <dbReference type="Pfam" id="PF07179"/>
    </source>
</evidence>
<sequence>MTELNDHDPHDHQVQPDRGPHLQHQRTLADTPFAGDDGQPDPQIRDLLAAGGADTQGYLRAIAGLCTVRLLVPVVATATVRGRTESGSLAEKELESDKEADMAVVMLQTGDGRTAMVAFTGLDTLTAWNRQARPVPVTLDLAAASARQDGAEALLVDVGSEHPLAIDGQILAELAVGHALVELPDGQFGWAQPARGSAGSER</sequence>
<name>A0A917S0R9_9ACTN</name>
<reference evidence="3" key="2">
    <citation type="submission" date="2020-09" db="EMBL/GenBank/DDBJ databases">
        <authorList>
            <person name="Sun Q."/>
            <person name="Zhou Y."/>
        </authorList>
    </citation>
    <scope>NUCLEOTIDE SEQUENCE</scope>
    <source>
        <strain evidence="3">CGMCC 4.7306</strain>
    </source>
</reference>
<comment type="caution">
    <text evidence="3">The sequence shown here is derived from an EMBL/GenBank/DDBJ whole genome shotgun (WGS) entry which is preliminary data.</text>
</comment>
<keyword evidence="4" id="KW-1185">Reference proteome</keyword>
<reference evidence="3" key="1">
    <citation type="journal article" date="2014" name="Int. J. Syst. Evol. Microbiol.">
        <title>Complete genome sequence of Corynebacterium casei LMG S-19264T (=DSM 44701T), isolated from a smear-ripened cheese.</title>
        <authorList>
            <consortium name="US DOE Joint Genome Institute (JGI-PGF)"/>
            <person name="Walter F."/>
            <person name="Albersmeier A."/>
            <person name="Kalinowski J."/>
            <person name="Ruckert C."/>
        </authorList>
    </citation>
    <scope>NUCLEOTIDE SEQUENCE</scope>
    <source>
        <strain evidence="3">CGMCC 4.7306</strain>
    </source>
</reference>
<organism evidence="3 4">
    <name type="scientific">Microlunatus endophyticus</name>
    <dbReference type="NCBI Taxonomy" id="1716077"/>
    <lineage>
        <taxon>Bacteria</taxon>
        <taxon>Bacillati</taxon>
        <taxon>Actinomycetota</taxon>
        <taxon>Actinomycetes</taxon>
        <taxon>Propionibacteriales</taxon>
        <taxon>Propionibacteriaceae</taxon>
        <taxon>Microlunatus</taxon>
    </lineage>
</organism>
<proteinExistence type="predicted"/>
<accession>A0A917S0R9</accession>
<dbReference type="EMBL" id="BMMZ01000001">
    <property type="protein sequence ID" value="GGL49432.1"/>
    <property type="molecule type" value="Genomic_DNA"/>
</dbReference>
<feature type="domain" description="SseB protein N-terminal" evidence="2">
    <location>
        <begin position="48"/>
        <end position="171"/>
    </location>
</feature>
<feature type="compositionally biased region" description="Basic and acidic residues" evidence="1">
    <location>
        <begin position="1"/>
        <end position="20"/>
    </location>
</feature>
<dbReference type="Pfam" id="PF07179">
    <property type="entry name" value="SseB"/>
    <property type="match status" value="1"/>
</dbReference>
<dbReference type="RefSeq" id="WP_188893519.1">
    <property type="nucleotide sequence ID" value="NZ_BMMZ01000001.1"/>
</dbReference>
<dbReference type="InterPro" id="IPR009839">
    <property type="entry name" value="SseB_N"/>
</dbReference>
<feature type="region of interest" description="Disordered" evidence="1">
    <location>
        <begin position="1"/>
        <end position="24"/>
    </location>
</feature>